<dbReference type="InterPro" id="IPR001810">
    <property type="entry name" value="F-box_dom"/>
</dbReference>
<accession>A0A9P8IFC8</accession>
<protein>
    <recommendedName>
        <fullName evidence="4">F-box domain-containing protein</fullName>
    </recommendedName>
</protein>
<sequence>MYSSKLSIVSEIPSELCAIILSLLPDEDLITASHVSSFLRSQCLDDSLYVPLVKPRLEVLLQNNTSFPRDISSHTPAEIKELVCKLSCVSGTSYFSNIDSVRDFFLRQYSLKKSWDSGRPRKITKLRSPDGHRRSIDRIAIDPVFNQVISLDHEGLVCFWDVETGTLLKALRLELMETPDWETGRGFITLKEDVLLVATHASLSIHAFMRDLPSTPASARSFTLVASFSATDPVHSILLEGDVCVVSCWMGAVEFWDLKKEEQQTQRSGVRVSISPRKRLRIAQQRLDLGLDSTVYYRRPCLLLSCTTIVRISPRNRGRDGLLDLWDHPAEDIVWEIFSHVLIRDYSPHLVPLRDVVISQVGRDGSALIAFSNSGLSRIVNLWDVGLAVEGSLFANGPVGSRIRSFATMGGYFLATHTQVRTAWHKHPKAETLVYLYHENGDPIAEFVNYHPISETVMDPCFFVSAGLDRHSHLTISDFRPRCGPNKPSAVGASNPAKRRRAPEEKEGRKGISPAPSSTRQRGKKKNSMPSAKKTPKFSLAEAVSAPEDTVTPSAEAASAGMQITPNSADNETKLSQMVAISWGEAAIQVLTSHSGGRIGLSVLEILSLVLLGGLREIMVGEEEGALKEIGEALAGASQSSKVPIERIAASHVAEPRYRASRLRIGGRR</sequence>
<proteinExistence type="inferred from homology"/>
<feature type="repeat" description="WD" evidence="2">
    <location>
        <begin position="129"/>
        <end position="170"/>
    </location>
</feature>
<evidence type="ECO:0000313" key="5">
    <source>
        <dbReference type="EMBL" id="KAH0543347.1"/>
    </source>
</evidence>
<name>A0A9P8IFC8_9PEZI</name>
<evidence type="ECO:0000256" key="1">
    <source>
        <dbReference type="ARBA" id="ARBA00007968"/>
    </source>
</evidence>
<dbReference type="OrthoDB" id="5410077at2759"/>
<dbReference type="SUPFAM" id="SSF81383">
    <property type="entry name" value="F-box domain"/>
    <property type="match status" value="1"/>
</dbReference>
<reference evidence="5" key="1">
    <citation type="submission" date="2021-03" db="EMBL/GenBank/DDBJ databases">
        <title>Comparative genomics and phylogenomic investigation of the class Geoglossomycetes provide insights into ecological specialization and systematics.</title>
        <authorList>
            <person name="Melie T."/>
            <person name="Pirro S."/>
            <person name="Miller A.N."/>
            <person name="Quandt A."/>
        </authorList>
    </citation>
    <scope>NUCLEOTIDE SEQUENCE</scope>
    <source>
        <strain evidence="5">GBOQ0MN5Z8</strain>
    </source>
</reference>
<dbReference type="InterPro" id="IPR036322">
    <property type="entry name" value="WD40_repeat_dom_sf"/>
</dbReference>
<gene>
    <name evidence="5" type="ORF">FGG08_002303</name>
</gene>
<dbReference type="Gene3D" id="2.130.10.10">
    <property type="entry name" value="YVTN repeat-like/Quinoprotein amine dehydrogenase"/>
    <property type="match status" value="1"/>
</dbReference>
<keyword evidence="6" id="KW-1185">Reference proteome</keyword>
<dbReference type="AlphaFoldDB" id="A0A9P8IFC8"/>
<dbReference type="InterPro" id="IPR001680">
    <property type="entry name" value="WD40_rpt"/>
</dbReference>
<organism evidence="5 6">
    <name type="scientific">Glutinoglossum americanum</name>
    <dbReference type="NCBI Taxonomy" id="1670608"/>
    <lineage>
        <taxon>Eukaryota</taxon>
        <taxon>Fungi</taxon>
        <taxon>Dikarya</taxon>
        <taxon>Ascomycota</taxon>
        <taxon>Pezizomycotina</taxon>
        <taxon>Geoglossomycetes</taxon>
        <taxon>Geoglossales</taxon>
        <taxon>Geoglossaceae</taxon>
        <taxon>Glutinoglossum</taxon>
    </lineage>
</organism>
<feature type="region of interest" description="Disordered" evidence="3">
    <location>
        <begin position="477"/>
        <end position="568"/>
    </location>
</feature>
<dbReference type="Gene3D" id="1.20.1280.50">
    <property type="match status" value="1"/>
</dbReference>
<dbReference type="SUPFAM" id="SSF50978">
    <property type="entry name" value="WD40 repeat-like"/>
    <property type="match status" value="1"/>
</dbReference>
<dbReference type="EMBL" id="JAGHQL010000034">
    <property type="protein sequence ID" value="KAH0543347.1"/>
    <property type="molecule type" value="Genomic_DNA"/>
</dbReference>
<evidence type="ECO:0000313" key="6">
    <source>
        <dbReference type="Proteomes" id="UP000698800"/>
    </source>
</evidence>
<feature type="domain" description="F-box" evidence="4">
    <location>
        <begin position="10"/>
        <end position="49"/>
    </location>
</feature>
<comment type="caution">
    <text evidence="5">The sequence shown here is derived from an EMBL/GenBank/DDBJ whole genome shotgun (WGS) entry which is preliminary data.</text>
</comment>
<dbReference type="PROSITE" id="PS50082">
    <property type="entry name" value="WD_REPEATS_2"/>
    <property type="match status" value="1"/>
</dbReference>
<evidence type="ECO:0000256" key="3">
    <source>
        <dbReference type="SAM" id="MobiDB-lite"/>
    </source>
</evidence>
<keyword evidence="2" id="KW-0853">WD repeat</keyword>
<dbReference type="Pfam" id="PF12937">
    <property type="entry name" value="F-box-like"/>
    <property type="match status" value="1"/>
</dbReference>
<dbReference type="InterPro" id="IPR036047">
    <property type="entry name" value="F-box-like_dom_sf"/>
</dbReference>
<evidence type="ECO:0000259" key="4">
    <source>
        <dbReference type="Pfam" id="PF12937"/>
    </source>
</evidence>
<evidence type="ECO:0000256" key="2">
    <source>
        <dbReference type="PROSITE-ProRule" id="PRU00221"/>
    </source>
</evidence>
<dbReference type="InterPro" id="IPR015943">
    <property type="entry name" value="WD40/YVTN_repeat-like_dom_sf"/>
</dbReference>
<dbReference type="Proteomes" id="UP000698800">
    <property type="component" value="Unassembled WGS sequence"/>
</dbReference>
<comment type="similarity">
    <text evidence="1">Belongs to the WD repeat MET30/SCONB/SCON-2 family.</text>
</comment>